<gene>
    <name evidence="1" type="ORF">DSO57_1015051</name>
</gene>
<evidence type="ECO:0000313" key="2">
    <source>
        <dbReference type="Proteomes" id="UP001165960"/>
    </source>
</evidence>
<organism evidence="1 2">
    <name type="scientific">Entomophthora muscae</name>
    <dbReference type="NCBI Taxonomy" id="34485"/>
    <lineage>
        <taxon>Eukaryota</taxon>
        <taxon>Fungi</taxon>
        <taxon>Fungi incertae sedis</taxon>
        <taxon>Zoopagomycota</taxon>
        <taxon>Entomophthoromycotina</taxon>
        <taxon>Entomophthoromycetes</taxon>
        <taxon>Entomophthorales</taxon>
        <taxon>Entomophthoraceae</taxon>
        <taxon>Entomophthora</taxon>
    </lineage>
</organism>
<sequence length="295" mass="32664">MSRPQDDKEAGVVLAPYRYASPSAEPMPTPEENPKTRLSKDGTRIILRRTGKPHVSSACLHCRKSHLACDKSRPCNRCIAAGRANDCYDTQHKKRGRPKTNPSHSSMTDSSGSSRQDAATKDLDAAYPSPRRHKNSPHIKRLSPLLPLFEPKHDPRSVLDLLHPKTTPSPDQESKALELMLDGEAKCLQVDGPNSFLGIDTGQFIHSSLYTWIHPDDCFKLTQALKALTSRRLAASATPSSQVRLHLLNKSEHHELVDMTLSPGPELGFTKCEITIFNLEALLRQAPPGDTSLFQ</sequence>
<keyword evidence="2" id="KW-1185">Reference proteome</keyword>
<name>A0ACC2TSR2_9FUNG</name>
<comment type="caution">
    <text evidence="1">The sequence shown here is derived from an EMBL/GenBank/DDBJ whole genome shotgun (WGS) entry which is preliminary data.</text>
</comment>
<proteinExistence type="predicted"/>
<protein>
    <submittedName>
        <fullName evidence="1">Uncharacterized protein</fullName>
    </submittedName>
</protein>
<dbReference type="Proteomes" id="UP001165960">
    <property type="component" value="Unassembled WGS sequence"/>
</dbReference>
<dbReference type="EMBL" id="QTSX02002188">
    <property type="protein sequence ID" value="KAJ9077624.1"/>
    <property type="molecule type" value="Genomic_DNA"/>
</dbReference>
<accession>A0ACC2TSR2</accession>
<evidence type="ECO:0000313" key="1">
    <source>
        <dbReference type="EMBL" id="KAJ9077624.1"/>
    </source>
</evidence>
<reference evidence="1" key="1">
    <citation type="submission" date="2022-04" db="EMBL/GenBank/DDBJ databases">
        <title>Genome of the entomopathogenic fungus Entomophthora muscae.</title>
        <authorList>
            <person name="Elya C."/>
            <person name="Lovett B.R."/>
            <person name="Lee E."/>
            <person name="Macias A.M."/>
            <person name="Hajek A.E."/>
            <person name="De Bivort B.L."/>
            <person name="Kasson M.T."/>
            <person name="De Fine Licht H.H."/>
            <person name="Stajich J.E."/>
        </authorList>
    </citation>
    <scope>NUCLEOTIDE SEQUENCE</scope>
    <source>
        <strain evidence="1">Berkeley</strain>
    </source>
</reference>